<evidence type="ECO:0000256" key="1">
    <source>
        <dbReference type="SAM" id="SignalP"/>
    </source>
</evidence>
<dbReference type="EMBL" id="QMFY01000004">
    <property type="protein sequence ID" value="RAW01470.1"/>
    <property type="molecule type" value="Genomic_DNA"/>
</dbReference>
<gene>
    <name evidence="3" type="ORF">DQQ10_09975</name>
</gene>
<accession>A0A364Y3S9</accession>
<sequence>MKKIILLFILLPFFANAQEDLLGELEKEKTKETDYTFATFKGTRLVNGHTIETKNAGSLEFIFQHRFGALDGGLYEMFGLDEAYVRLGLDYGITDNLSVSIGRNSADKIMDGYLKYKILKQSSGEKNMPFSITALGGAAYSISPKKDDEPEGFKSVDRLAYTGQLLIARKITSNLSLQLMPTFIHKNAVNKFAEKNDQIAIGFGGRLKVTKSVALTTEYYYRLDPPDNDLLASVGDEKRYNALGFGIDIETGGHVFQLVLTNTSSLTERTVITETNGDFFGGDIHLGFNVTRTFQLKKNK</sequence>
<dbReference type="AlphaFoldDB" id="A0A364Y3S9"/>
<evidence type="ECO:0000259" key="2">
    <source>
        <dbReference type="Pfam" id="PF19089"/>
    </source>
</evidence>
<feature type="chain" id="PRO_5016644245" description="DUF5777 domain-containing protein" evidence="1">
    <location>
        <begin position="18"/>
        <end position="300"/>
    </location>
</feature>
<name>A0A364Y3S9_9BACT</name>
<evidence type="ECO:0000313" key="4">
    <source>
        <dbReference type="Proteomes" id="UP000251889"/>
    </source>
</evidence>
<evidence type="ECO:0000313" key="3">
    <source>
        <dbReference type="EMBL" id="RAW01470.1"/>
    </source>
</evidence>
<protein>
    <recommendedName>
        <fullName evidence="2">DUF5777 domain-containing protein</fullName>
    </recommendedName>
</protein>
<dbReference type="OrthoDB" id="1117410at2"/>
<reference evidence="3 4" key="1">
    <citation type="submission" date="2018-06" db="EMBL/GenBank/DDBJ databases">
        <title>Chryseolinea flavus sp. nov., a member of the phylum Bacteroidetes isolated from soil.</title>
        <authorList>
            <person name="Li Y."/>
            <person name="Wang J."/>
        </authorList>
    </citation>
    <scope>NUCLEOTIDE SEQUENCE [LARGE SCALE GENOMIC DNA]</scope>
    <source>
        <strain evidence="3 4">SDU1-6</strain>
    </source>
</reference>
<dbReference type="InterPro" id="IPR045916">
    <property type="entry name" value="DUF5777"/>
</dbReference>
<dbReference type="RefSeq" id="WP_112746956.1">
    <property type="nucleotide sequence ID" value="NZ_QMFY01000004.1"/>
</dbReference>
<comment type="caution">
    <text evidence="3">The sequence shown here is derived from an EMBL/GenBank/DDBJ whole genome shotgun (WGS) entry which is preliminary data.</text>
</comment>
<proteinExistence type="predicted"/>
<feature type="signal peptide" evidence="1">
    <location>
        <begin position="1"/>
        <end position="17"/>
    </location>
</feature>
<keyword evidence="1" id="KW-0732">Signal</keyword>
<dbReference type="Pfam" id="PF19089">
    <property type="entry name" value="DUF5777"/>
    <property type="match status" value="1"/>
</dbReference>
<feature type="domain" description="DUF5777" evidence="2">
    <location>
        <begin position="40"/>
        <end position="294"/>
    </location>
</feature>
<organism evidence="3 4">
    <name type="scientific">Pseudochryseolinea flava</name>
    <dbReference type="NCBI Taxonomy" id="2059302"/>
    <lineage>
        <taxon>Bacteria</taxon>
        <taxon>Pseudomonadati</taxon>
        <taxon>Bacteroidota</taxon>
        <taxon>Cytophagia</taxon>
        <taxon>Cytophagales</taxon>
        <taxon>Fulvivirgaceae</taxon>
        <taxon>Pseudochryseolinea</taxon>
    </lineage>
</organism>
<keyword evidence="4" id="KW-1185">Reference proteome</keyword>
<dbReference type="Proteomes" id="UP000251889">
    <property type="component" value="Unassembled WGS sequence"/>
</dbReference>